<dbReference type="EMBL" id="BK014644">
    <property type="protein sequence ID" value="DAD65479.1"/>
    <property type="molecule type" value="Genomic_DNA"/>
</dbReference>
<proteinExistence type="predicted"/>
<reference evidence="1" key="1">
    <citation type="journal article" date="2021" name="Proc. Natl. Acad. Sci. U.S.A.">
        <title>A Catalog of Tens of Thousands of Viruses from Human Metagenomes Reveals Hidden Associations with Chronic Diseases.</title>
        <authorList>
            <person name="Tisza M.J."/>
            <person name="Buck C.B."/>
        </authorList>
    </citation>
    <scope>NUCLEOTIDE SEQUENCE</scope>
    <source>
        <strain evidence="1">Cts9W16</strain>
    </source>
</reference>
<accession>A0A8S5L6T3</accession>
<protein>
    <submittedName>
        <fullName evidence="1">Rubredoxin loop protein</fullName>
    </submittedName>
</protein>
<name>A0A8S5L6T3_9CAUD</name>
<sequence length="80" mass="8981">MTDFDKNTWQCPKCGAELEDLWDGEPVSAFVGEWSEDRFRCNGHALDPLPFPKASKDSAVNRTKSCGYFGLDDLGVEYSE</sequence>
<evidence type="ECO:0000313" key="1">
    <source>
        <dbReference type="EMBL" id="DAD65479.1"/>
    </source>
</evidence>
<organism evidence="1">
    <name type="scientific">Siphoviridae sp. cts9W16</name>
    <dbReference type="NCBI Taxonomy" id="2823603"/>
    <lineage>
        <taxon>Viruses</taxon>
        <taxon>Duplodnaviria</taxon>
        <taxon>Heunggongvirae</taxon>
        <taxon>Uroviricota</taxon>
        <taxon>Caudoviricetes</taxon>
    </lineage>
</organism>